<dbReference type="Pfam" id="PF00535">
    <property type="entry name" value="Glycos_transf_2"/>
    <property type="match status" value="1"/>
</dbReference>
<reference evidence="2 3" key="1">
    <citation type="submission" date="2016-06" db="EMBL/GenBank/DDBJ databases">
        <authorList>
            <person name="Kjaerup R.B."/>
            <person name="Dalgaard T.S."/>
            <person name="Juul-Madsen H.R."/>
        </authorList>
    </citation>
    <scope>NUCLEOTIDE SEQUENCE [LARGE SCALE GENOMIC DNA]</scope>
    <source>
        <strain evidence="2 3">CECT 5080</strain>
    </source>
</reference>
<dbReference type="Proteomes" id="UP000092627">
    <property type="component" value="Unassembled WGS sequence"/>
</dbReference>
<dbReference type="PANTHER" id="PTHR22916:SF3">
    <property type="entry name" value="UDP-GLCNAC:BETAGAL BETA-1,3-N-ACETYLGLUCOSAMINYLTRANSFERASE-LIKE PROTEIN 1"/>
    <property type="match status" value="1"/>
</dbReference>
<gene>
    <name evidence="2" type="primary">wfaP</name>
    <name evidence="2" type="ORF">MAQ5080_00267</name>
</gene>
<accession>A0A1A8T3R5</accession>
<keyword evidence="2" id="KW-0328">Glycosyltransferase</keyword>
<proteinExistence type="predicted"/>
<dbReference type="Gene3D" id="3.90.550.10">
    <property type="entry name" value="Spore Coat Polysaccharide Biosynthesis Protein SpsA, Chain A"/>
    <property type="match status" value="1"/>
</dbReference>
<dbReference type="InterPro" id="IPR001173">
    <property type="entry name" value="Glyco_trans_2-like"/>
</dbReference>
<dbReference type="CDD" id="cd00761">
    <property type="entry name" value="Glyco_tranf_GTA_type"/>
    <property type="match status" value="1"/>
</dbReference>
<evidence type="ECO:0000313" key="3">
    <source>
        <dbReference type="Proteomes" id="UP000092627"/>
    </source>
</evidence>
<dbReference type="PANTHER" id="PTHR22916">
    <property type="entry name" value="GLYCOSYLTRANSFERASE"/>
    <property type="match status" value="1"/>
</dbReference>
<keyword evidence="3" id="KW-1185">Reference proteome</keyword>
<dbReference type="EMBL" id="FLOC01000001">
    <property type="protein sequence ID" value="SBS25451.1"/>
    <property type="molecule type" value="Genomic_DNA"/>
</dbReference>
<dbReference type="STRING" id="295068.MAQ5080_00267"/>
<dbReference type="GO" id="GO:0016758">
    <property type="term" value="F:hexosyltransferase activity"/>
    <property type="evidence" value="ECO:0007669"/>
    <property type="project" value="UniProtKB-ARBA"/>
</dbReference>
<dbReference type="InterPro" id="IPR029044">
    <property type="entry name" value="Nucleotide-diphossugar_trans"/>
</dbReference>
<dbReference type="SUPFAM" id="SSF53448">
    <property type="entry name" value="Nucleotide-diphospho-sugar transferases"/>
    <property type="match status" value="1"/>
</dbReference>
<feature type="domain" description="Glycosyltransferase 2-like" evidence="1">
    <location>
        <begin position="6"/>
        <end position="133"/>
    </location>
</feature>
<keyword evidence="2" id="KW-0808">Transferase</keyword>
<evidence type="ECO:0000259" key="1">
    <source>
        <dbReference type="Pfam" id="PF00535"/>
    </source>
</evidence>
<evidence type="ECO:0000313" key="2">
    <source>
        <dbReference type="EMBL" id="SBS25451.1"/>
    </source>
</evidence>
<sequence>MDKVQICLPVYNGEQHIRETVETLLSQTYENIEILILDDASSDGTLEIVQELAATDGRIRIERNTQNQGILFSRNKLFDLCSERYIALADADDLYHERRIEDQLHYLKQHQLGMVSCAYEAFGERSYKITPPEYHNDIQANMLLFNVILNPGVLLDRTKVSVQHCYVDPEYRGAADYDCWIKLLNKTRVGCVPSSLVKYRVHAAQESTGNFERQKEAHLRVLAREYRALSLPFNRDALQTLIWPRLYADTLSLEDFKKLGSFLKGLFAEVDKSQIPAKNTLSFALDIRYKGVARRHGVKGVLLYLKYAGLKRLLSGRKMGMSFVYDCLFRK</sequence>
<organism evidence="2 3">
    <name type="scientific">Marinomonas aquimarina</name>
    <dbReference type="NCBI Taxonomy" id="295068"/>
    <lineage>
        <taxon>Bacteria</taxon>
        <taxon>Pseudomonadati</taxon>
        <taxon>Pseudomonadota</taxon>
        <taxon>Gammaproteobacteria</taxon>
        <taxon>Oceanospirillales</taxon>
        <taxon>Oceanospirillaceae</taxon>
        <taxon>Marinomonas</taxon>
    </lineage>
</organism>
<name>A0A1A8T3R5_9GAMM</name>
<dbReference type="OrthoDB" id="9801954at2"/>
<protein>
    <submittedName>
        <fullName evidence="2">UDP-Glc:alpha-D-GlcNAc-diphosphoundecaprenol beta-1,3-glucosyltransferase WfaP</fullName>
        <ecNumber evidence="2">2.4.1.305</ecNumber>
    </submittedName>
</protein>
<dbReference type="AlphaFoldDB" id="A0A1A8T3R5"/>
<dbReference type="EC" id="2.4.1.305" evidence="2"/>